<dbReference type="SUPFAM" id="SSF53850">
    <property type="entry name" value="Periplasmic binding protein-like II"/>
    <property type="match status" value="1"/>
</dbReference>
<dbReference type="PIRSF" id="PIRSF002741">
    <property type="entry name" value="MppA"/>
    <property type="match status" value="1"/>
</dbReference>
<dbReference type="InterPro" id="IPR039424">
    <property type="entry name" value="SBP_5"/>
</dbReference>
<feature type="chain" id="PRO_5009276566" evidence="4">
    <location>
        <begin position="20"/>
        <end position="609"/>
    </location>
</feature>
<dbReference type="GO" id="GO:0015833">
    <property type="term" value="P:peptide transport"/>
    <property type="evidence" value="ECO:0007669"/>
    <property type="project" value="UniProtKB-KW"/>
</dbReference>
<keyword evidence="7" id="KW-1185">Reference proteome</keyword>
<dbReference type="GO" id="GO:0042884">
    <property type="term" value="P:microcin transport"/>
    <property type="evidence" value="ECO:0007669"/>
    <property type="project" value="TreeGrafter"/>
</dbReference>
<dbReference type="STRING" id="1245526.SAMN05216580_2923"/>
<evidence type="ECO:0000259" key="5">
    <source>
        <dbReference type="Pfam" id="PF00496"/>
    </source>
</evidence>
<evidence type="ECO:0000313" key="7">
    <source>
        <dbReference type="Proteomes" id="UP000243063"/>
    </source>
</evidence>
<gene>
    <name evidence="6" type="ORF">SAMN05216580_2923</name>
</gene>
<dbReference type="RefSeq" id="WP_090215923.1">
    <property type="nucleotide sequence ID" value="NZ_LT629780.1"/>
</dbReference>
<feature type="signal peptide" evidence="4">
    <location>
        <begin position="1"/>
        <end position="19"/>
    </location>
</feature>
<reference evidence="7" key="1">
    <citation type="submission" date="2016-10" db="EMBL/GenBank/DDBJ databases">
        <authorList>
            <person name="Varghese N."/>
            <person name="Submissions S."/>
        </authorList>
    </citation>
    <scope>NUCLEOTIDE SEQUENCE [LARGE SCALE GENOMIC DNA]</scope>
    <source>
        <strain evidence="7">CCTCC 2012022</strain>
    </source>
</reference>
<keyword evidence="3" id="KW-0813">Transport</keyword>
<evidence type="ECO:0000256" key="4">
    <source>
        <dbReference type="SAM" id="SignalP"/>
    </source>
</evidence>
<dbReference type="OrthoDB" id="9803988at2"/>
<proteinExistence type="predicted"/>
<evidence type="ECO:0000256" key="3">
    <source>
        <dbReference type="ARBA" id="ARBA00022927"/>
    </source>
</evidence>
<dbReference type="InterPro" id="IPR000914">
    <property type="entry name" value="SBP_5_dom"/>
</dbReference>
<sequence>MSRLLALLLGLAACLPVAAAITESHGYAQFGALKYPASFRHFDWVNPDAPKGGSIRIMGAGTFDTLNPYTLKGTSPSATGNFVQYGISELNAPLMVGTGFYDPSGDEPTSSYGLVAASVEYSEDRSWAVFNLRPEARFHDGKPITAYDVAFSYRLLRREGHPQYRTALQEVQRVDILNRQRVRFVFKRSGNPLLILRLGELPVLPQHYWSGRDFKATTFEPPLGSGPYRIAQVVPGRRLVFERVRDWWGASLPVNRGKYNFDRVEVEFYRDNHVAFEAFKAGEFDFYIENQAKNWANGYDFPALQRGEVLRAEIPHRIPTQTQALFMNTRRPAFADVRVREALGLLFDFEWSNRTLFNGAYSRATSYYPNSEFAARDIPQGEEWLLLSPYRKQLPAGLFTAAPQMPRTDGHGIPRETLRRALDLLAAAGWKSSAAGLVNGRGQPLSFEILLVNPSLERILQPYRDNLARLGIRASLRTVDRAQYKQRIDGFDYDMILMTLPQTLSPGLEQWQYFHSSQLAVRGSRNYAGVNHPVVDALLDRLLAAQSREQQVAAARALDRVLLSQHYSIPNWYSDHHRLAWRNRFAHVTTPPYTLGLRAWWLKTPETAR</sequence>
<keyword evidence="3" id="KW-0653">Protein transport</keyword>
<dbReference type="Gene3D" id="3.40.190.10">
    <property type="entry name" value="Periplasmic binding protein-like II"/>
    <property type="match status" value="1"/>
</dbReference>
<keyword evidence="2" id="KW-0571">Peptide transport</keyword>
<protein>
    <submittedName>
        <fullName evidence="6">Microcin C transport system substrate-binding protein</fullName>
    </submittedName>
</protein>
<dbReference type="AlphaFoldDB" id="A0A1H2IE33"/>
<name>A0A1H2IE33_9GAMM</name>
<dbReference type="Proteomes" id="UP000243063">
    <property type="component" value="Chromosome I"/>
</dbReference>
<dbReference type="PANTHER" id="PTHR30290">
    <property type="entry name" value="PERIPLASMIC BINDING COMPONENT OF ABC TRANSPORTER"/>
    <property type="match status" value="1"/>
</dbReference>
<dbReference type="GO" id="GO:0030288">
    <property type="term" value="C:outer membrane-bounded periplasmic space"/>
    <property type="evidence" value="ECO:0007669"/>
    <property type="project" value="TreeGrafter"/>
</dbReference>
<dbReference type="Gene3D" id="3.10.105.10">
    <property type="entry name" value="Dipeptide-binding Protein, Domain 3"/>
    <property type="match status" value="1"/>
</dbReference>
<dbReference type="GO" id="GO:1904680">
    <property type="term" value="F:peptide transmembrane transporter activity"/>
    <property type="evidence" value="ECO:0007669"/>
    <property type="project" value="TreeGrafter"/>
</dbReference>
<evidence type="ECO:0000256" key="1">
    <source>
        <dbReference type="ARBA" id="ARBA00022729"/>
    </source>
</evidence>
<evidence type="ECO:0000313" key="6">
    <source>
        <dbReference type="EMBL" id="SDU42196.1"/>
    </source>
</evidence>
<keyword evidence="1 4" id="KW-0732">Signal</keyword>
<dbReference type="GO" id="GO:0015031">
    <property type="term" value="P:protein transport"/>
    <property type="evidence" value="ECO:0007669"/>
    <property type="project" value="UniProtKB-KW"/>
</dbReference>
<accession>A0A1H2IE33</accession>
<dbReference type="CDD" id="cd08497">
    <property type="entry name" value="MbnE-like"/>
    <property type="match status" value="1"/>
</dbReference>
<dbReference type="GO" id="GO:0043190">
    <property type="term" value="C:ATP-binding cassette (ABC) transporter complex"/>
    <property type="evidence" value="ECO:0007669"/>
    <property type="project" value="InterPro"/>
</dbReference>
<feature type="domain" description="Solute-binding protein family 5" evidence="5">
    <location>
        <begin position="114"/>
        <end position="503"/>
    </location>
</feature>
<dbReference type="InterPro" id="IPR030678">
    <property type="entry name" value="Peptide/Ni-bd"/>
</dbReference>
<dbReference type="EMBL" id="LT629780">
    <property type="protein sequence ID" value="SDU42196.1"/>
    <property type="molecule type" value="Genomic_DNA"/>
</dbReference>
<dbReference type="PANTHER" id="PTHR30290:SF64">
    <property type="entry name" value="ABC TRANSPORTER PERIPLASMIC BINDING PROTEIN"/>
    <property type="match status" value="1"/>
</dbReference>
<dbReference type="Pfam" id="PF00496">
    <property type="entry name" value="SBP_bac_5"/>
    <property type="match status" value="1"/>
</dbReference>
<evidence type="ECO:0000256" key="2">
    <source>
        <dbReference type="ARBA" id="ARBA00022856"/>
    </source>
</evidence>
<organism evidence="6 7">
    <name type="scientific">Geopseudomonas guangdongensis</name>
    <dbReference type="NCBI Taxonomy" id="1245526"/>
    <lineage>
        <taxon>Bacteria</taxon>
        <taxon>Pseudomonadati</taxon>
        <taxon>Pseudomonadota</taxon>
        <taxon>Gammaproteobacteria</taxon>
        <taxon>Pseudomonadales</taxon>
        <taxon>Pseudomonadaceae</taxon>
        <taxon>Geopseudomonas</taxon>
    </lineage>
</organism>